<dbReference type="EMBL" id="DUFJ01000092">
    <property type="protein sequence ID" value="HIH33408.1"/>
    <property type="molecule type" value="Genomic_DNA"/>
</dbReference>
<dbReference type="AlphaFoldDB" id="A0A7J4KUC7"/>
<accession>A0A7J4KUC7</accession>
<protein>
    <submittedName>
        <fullName evidence="1">Uncharacterized protein</fullName>
    </submittedName>
</protein>
<dbReference type="Proteomes" id="UP000527315">
    <property type="component" value="Unassembled WGS sequence"/>
</dbReference>
<name>A0A7J4KUC7_9ARCH</name>
<evidence type="ECO:0000313" key="1">
    <source>
        <dbReference type="EMBL" id="HIH33408.1"/>
    </source>
</evidence>
<dbReference type="SUPFAM" id="SSF53254">
    <property type="entry name" value="Phosphoglycerate mutase-like"/>
    <property type="match status" value="1"/>
</dbReference>
<organism evidence="1 2">
    <name type="scientific">Candidatus Iainarchaeum sp</name>
    <dbReference type="NCBI Taxonomy" id="3101447"/>
    <lineage>
        <taxon>Archaea</taxon>
        <taxon>Candidatus Iainarchaeota</taxon>
        <taxon>Candidatus Iainarchaeia</taxon>
        <taxon>Candidatus Iainarchaeales</taxon>
        <taxon>Candidatus Iainarchaeaceae</taxon>
        <taxon>Candidatus Iainarchaeum</taxon>
    </lineage>
</organism>
<dbReference type="InterPro" id="IPR029033">
    <property type="entry name" value="His_PPase_superfam"/>
</dbReference>
<evidence type="ECO:0000313" key="2">
    <source>
        <dbReference type="Proteomes" id="UP000527315"/>
    </source>
</evidence>
<gene>
    <name evidence="1" type="ORF">HA227_04110</name>
</gene>
<comment type="caution">
    <text evidence="1">The sequence shown here is derived from an EMBL/GenBank/DDBJ whole genome shotgun (WGS) entry which is preliminary data.</text>
</comment>
<sequence>MKMIQYRGKRLTVNNLLSIDRHSSRKKIVSTSEHSRVGLTREGERKALRKGRTLPKSFFLRGYYSPTPRSERTAKLLRKGFLKSGGRSGRKALPSLAMEIVFKDNAFIDEQIQKHGVQGTIMKWLNHELPESAVELPEKFAERIVKSFAWTLLTAGQLGVEGIHLNAIAHDFTVATLYQTLAGKDFSASSMRLPKFNEGLRLYYVKGSRIIMEYQGKKLDVTKKIEKILSKTS</sequence>
<reference evidence="2" key="1">
    <citation type="journal article" date="2020" name="bioRxiv">
        <title>A rank-normalized archaeal taxonomy based on genome phylogeny resolves widespread incomplete and uneven classifications.</title>
        <authorList>
            <person name="Rinke C."/>
            <person name="Chuvochina M."/>
            <person name="Mussig A.J."/>
            <person name="Chaumeil P.-A."/>
            <person name="Waite D.W."/>
            <person name="Whitman W.B."/>
            <person name="Parks D.H."/>
            <person name="Hugenholtz P."/>
        </authorList>
    </citation>
    <scope>NUCLEOTIDE SEQUENCE [LARGE SCALE GENOMIC DNA]</scope>
</reference>
<proteinExistence type="predicted"/>